<dbReference type="InterPro" id="IPR011640">
    <property type="entry name" value="Fe2_transport_prot_B_C"/>
</dbReference>
<name>A0A2Z6DZ87_HYDTE</name>
<evidence type="ECO:0000256" key="11">
    <source>
        <dbReference type="ARBA" id="ARBA00023136"/>
    </source>
</evidence>
<feature type="binding site" evidence="14">
    <location>
        <position position="40"/>
    </location>
    <ligand>
        <name>Mg(2+)</name>
        <dbReference type="ChEBI" id="CHEBI:18420"/>
        <label>2</label>
    </ligand>
</feature>
<keyword evidence="7 15" id="KW-1133">Transmembrane helix</keyword>
<feature type="transmembrane region" description="Helical" evidence="15">
    <location>
        <begin position="473"/>
        <end position="493"/>
    </location>
</feature>
<evidence type="ECO:0000256" key="13">
    <source>
        <dbReference type="PIRSR" id="PIRSR603373-1"/>
    </source>
</evidence>
<dbReference type="PRINTS" id="PR00326">
    <property type="entry name" value="GTP1OBG"/>
</dbReference>
<reference evidence="17 18" key="1">
    <citation type="submission" date="2018-04" db="EMBL/GenBank/DDBJ databases">
        <title>Complete genome sequence of Hydrogenophilus thermoluteolus TH-1.</title>
        <authorList>
            <person name="Arai H."/>
        </authorList>
    </citation>
    <scope>NUCLEOTIDE SEQUENCE [LARGE SCALE GENOMIC DNA]</scope>
    <source>
        <strain evidence="17 18">TH-1</strain>
    </source>
</reference>
<evidence type="ECO:0000256" key="9">
    <source>
        <dbReference type="ARBA" id="ARBA00023065"/>
    </source>
</evidence>
<feature type="transmembrane region" description="Helical" evidence="15">
    <location>
        <begin position="693"/>
        <end position="714"/>
    </location>
</feature>
<evidence type="ECO:0000256" key="10">
    <source>
        <dbReference type="ARBA" id="ARBA00023134"/>
    </source>
</evidence>
<keyword evidence="8 15" id="KW-0408">Iron</keyword>
<feature type="binding site" evidence="13">
    <location>
        <begin position="135"/>
        <end position="138"/>
    </location>
    <ligand>
        <name>GTP</name>
        <dbReference type="ChEBI" id="CHEBI:37565"/>
        <label>1</label>
    </ligand>
</feature>
<feature type="transmembrane region" description="Helical" evidence="15">
    <location>
        <begin position="367"/>
        <end position="387"/>
    </location>
</feature>
<dbReference type="Gene3D" id="3.40.50.300">
    <property type="entry name" value="P-loop containing nucleotide triphosphate hydrolases"/>
    <property type="match status" value="1"/>
</dbReference>
<feature type="binding site" evidence="13">
    <location>
        <begin position="25"/>
        <end position="32"/>
    </location>
    <ligand>
        <name>GTP</name>
        <dbReference type="ChEBI" id="CHEBI:37565"/>
        <label>1</label>
    </ligand>
</feature>
<evidence type="ECO:0000256" key="7">
    <source>
        <dbReference type="ARBA" id="ARBA00022989"/>
    </source>
</evidence>
<feature type="binding site" evidence="14">
    <location>
        <position position="36"/>
    </location>
    <ligand>
        <name>Mg(2+)</name>
        <dbReference type="ChEBI" id="CHEBI:18420"/>
        <label>2</label>
    </ligand>
</feature>
<dbReference type="InterPro" id="IPR003373">
    <property type="entry name" value="Fe2_transport_prot-B"/>
</dbReference>
<evidence type="ECO:0000256" key="8">
    <source>
        <dbReference type="ARBA" id="ARBA00023004"/>
    </source>
</evidence>
<feature type="transmembrane region" description="Helical" evidence="15">
    <location>
        <begin position="407"/>
        <end position="429"/>
    </location>
</feature>
<evidence type="ECO:0000256" key="12">
    <source>
        <dbReference type="NCBIfam" id="TIGR00437"/>
    </source>
</evidence>
<sequence>MKACCTQESVPTVAPAQTNRIALVGQPNCGKTTLFNRLTGTHQATGNWPGVTVERKTGVADLGDGVRVTVIDLPGVYSLVPDHLSGLDEAVVRAFFVHETVDLVVNVVDATQLERHLGLTLQLLSMGLPVVVALNRVDRLAKMGLTIDTAALEARLGCPVVAVCAYRNQGIDRLRHRLRATLGTQTNRWAHEWPEPLHRAIATLRRQHLETQRATSVSSQAVSDWQVLGWLLDPASAPAGLREKASASRTRIEADTGESLPLVLSSAFASCAERIAAAVEHRSPQELATWTERIDHWVLHPRWGLPLFFLILYTVFAMAVHLGNALQPAFEGTAQALFVDGVRALLVAWGAPSWLVVFLADGVGGGIQVVAGFIPVIAALFLFLSLLEESGYMQRVAVLMDRAFSRLGLSGQTFVPLVVGMGCNVPAVMACRTLPDARDRLVTVVMAPFMSCSARLTVYTLFAAAFFPHQGALVIFALYLLGIAAAVLTAWLFRGAMRSEMAKALVLELPDYHRPSLLNLALNIRHKLKGFVIDAGRVIVAIVVVLQMVSAVGTDGTFGEPNRPDSVLSAVGHGLTPALEPIGVQEDNWPATVGLFTGLLAKEVVVGTLDALYRGETAAQDSAVAPPVTSLSDVIAALRSAWGTVPGYFSSLGGAILDPLGLHAALGDQGAALDVHHETLTHLRDQFTSPAAVFAYLVFVLLYFPCTATLAAIARELGWRWALFSGAWSLTLAYSLATLTYQAGDVLFREPVPALLRVGVVVLVMTAVVRILQRVAAHWTVAPDQVRGTSPGVALSCVGCSARCAVRPDGGAVVEPTPTGAPAIEAKSRARAAARHRFGDVPRQEVRFGTTHQQRRAADRVVEFPQRHILCRERDAKRDGDSRVVAQHPSPAQLLSDGVPRQVAPLGFAEWAERGTDGTYVLNGIVERGKLRLGADVRADPL</sequence>
<gene>
    <name evidence="17" type="primary">feoB</name>
    <name evidence="17" type="ORF">HPTL_1384</name>
</gene>
<dbReference type="PANTHER" id="PTHR43185">
    <property type="entry name" value="FERROUS IRON TRANSPORT PROTEIN B"/>
    <property type="match status" value="1"/>
</dbReference>
<feature type="domain" description="FeoB-type G" evidence="16">
    <location>
        <begin position="18"/>
        <end position="184"/>
    </location>
</feature>
<proteinExistence type="inferred from homology"/>
<dbReference type="NCBIfam" id="TIGR00231">
    <property type="entry name" value="small_GTP"/>
    <property type="match status" value="1"/>
</dbReference>
<evidence type="ECO:0000256" key="5">
    <source>
        <dbReference type="ARBA" id="ARBA00022692"/>
    </source>
</evidence>
<dbReference type="InterPro" id="IPR006073">
    <property type="entry name" value="GTP-bd"/>
</dbReference>
<comment type="function">
    <text evidence="15">Probable transporter of a GTP-driven Fe(2+) uptake system.</text>
</comment>
<feature type="transmembrane region" description="Helical" evidence="15">
    <location>
        <begin position="754"/>
        <end position="772"/>
    </location>
</feature>
<dbReference type="GO" id="GO:0005525">
    <property type="term" value="F:GTP binding"/>
    <property type="evidence" value="ECO:0007669"/>
    <property type="project" value="UniProtKB-KW"/>
</dbReference>
<evidence type="ECO:0000256" key="15">
    <source>
        <dbReference type="RuleBase" id="RU362098"/>
    </source>
</evidence>
<feature type="transmembrane region" description="Helical" evidence="15">
    <location>
        <begin position="721"/>
        <end position="742"/>
    </location>
</feature>
<dbReference type="Pfam" id="PF02421">
    <property type="entry name" value="FeoB_N"/>
    <property type="match status" value="1"/>
</dbReference>
<evidence type="ECO:0000259" key="16">
    <source>
        <dbReference type="PROSITE" id="PS51711"/>
    </source>
</evidence>
<keyword evidence="10 13" id="KW-0342">GTP-binding</keyword>
<dbReference type="EMBL" id="AP018558">
    <property type="protein sequence ID" value="BBD77648.1"/>
    <property type="molecule type" value="Genomic_DNA"/>
</dbReference>
<dbReference type="PANTHER" id="PTHR43185:SF1">
    <property type="entry name" value="FE(2+) TRANSPORTER FEOB"/>
    <property type="match status" value="1"/>
</dbReference>
<evidence type="ECO:0000256" key="1">
    <source>
        <dbReference type="ARBA" id="ARBA00004651"/>
    </source>
</evidence>
<keyword evidence="5 15" id="KW-0812">Transmembrane</keyword>
<feature type="binding site" evidence="13">
    <location>
        <begin position="50"/>
        <end position="54"/>
    </location>
    <ligand>
        <name>GTP</name>
        <dbReference type="ChEBI" id="CHEBI:37565"/>
        <label>1</label>
    </ligand>
</feature>
<dbReference type="Proteomes" id="UP000262004">
    <property type="component" value="Chromosome"/>
</dbReference>
<dbReference type="PROSITE" id="PS51711">
    <property type="entry name" value="G_FEOB"/>
    <property type="match status" value="1"/>
</dbReference>
<protein>
    <recommendedName>
        <fullName evidence="12 15">Ferrous iron transport protein B</fullName>
    </recommendedName>
</protein>
<organism evidence="17 18">
    <name type="scientific">Hydrogenophilus thermoluteolus</name>
    <name type="common">Pseudomonas hydrogenothermophila</name>
    <dbReference type="NCBI Taxonomy" id="297"/>
    <lineage>
        <taxon>Bacteria</taxon>
        <taxon>Pseudomonadati</taxon>
        <taxon>Pseudomonadota</taxon>
        <taxon>Hydrogenophilia</taxon>
        <taxon>Hydrogenophilales</taxon>
        <taxon>Hydrogenophilaceae</taxon>
        <taxon>Hydrogenophilus</taxon>
    </lineage>
</organism>
<keyword evidence="6 13" id="KW-0547">Nucleotide-binding</keyword>
<dbReference type="NCBIfam" id="TIGR00437">
    <property type="entry name" value="feoB"/>
    <property type="match status" value="1"/>
</dbReference>
<keyword evidence="4 15" id="KW-0410">Iron transport</keyword>
<comment type="similarity">
    <text evidence="15">Belongs to the TRAFAC class TrmE-Era-EngA-EngB-Septin-like GTPase superfamily. FeoB GTPase (TC 9.A.8) family.</text>
</comment>
<evidence type="ECO:0000256" key="4">
    <source>
        <dbReference type="ARBA" id="ARBA00022496"/>
    </source>
</evidence>
<dbReference type="OrthoDB" id="5287725at2"/>
<dbReference type="InterPro" id="IPR027417">
    <property type="entry name" value="P-loop_NTPase"/>
</dbReference>
<keyword evidence="14" id="KW-0479">Metal-binding</keyword>
<keyword evidence="14" id="KW-0460">Magnesium</keyword>
<dbReference type="Pfam" id="PF07664">
    <property type="entry name" value="FeoB_C"/>
    <property type="match status" value="1"/>
</dbReference>
<feature type="binding site" evidence="14">
    <location>
        <position position="39"/>
    </location>
    <ligand>
        <name>Mg(2+)</name>
        <dbReference type="ChEBI" id="CHEBI:18420"/>
        <label>2</label>
    </ligand>
</feature>
<feature type="binding site" evidence="13">
    <location>
        <begin position="72"/>
        <end position="75"/>
    </location>
    <ligand>
        <name>GTP</name>
        <dbReference type="ChEBI" id="CHEBI:37565"/>
        <label>1</label>
    </ligand>
</feature>
<accession>A0A2Z6DZ87</accession>
<dbReference type="Pfam" id="PF07670">
    <property type="entry name" value="Gate"/>
    <property type="match status" value="2"/>
</dbReference>
<evidence type="ECO:0000256" key="2">
    <source>
        <dbReference type="ARBA" id="ARBA00022448"/>
    </source>
</evidence>
<dbReference type="SUPFAM" id="SSF52540">
    <property type="entry name" value="P-loop containing nucleoside triphosphate hydrolases"/>
    <property type="match status" value="1"/>
</dbReference>
<evidence type="ECO:0000256" key="14">
    <source>
        <dbReference type="PIRSR" id="PIRSR603373-2"/>
    </source>
</evidence>
<dbReference type="InterPro" id="IPR030389">
    <property type="entry name" value="G_FEOB_dom"/>
</dbReference>
<dbReference type="InterPro" id="IPR005225">
    <property type="entry name" value="Small_GTP-bd"/>
</dbReference>
<keyword evidence="18" id="KW-1185">Reference proteome</keyword>
<dbReference type="KEGG" id="htl:HPTL_1384"/>
<dbReference type="CDD" id="cd01879">
    <property type="entry name" value="FeoB"/>
    <property type="match status" value="1"/>
</dbReference>
<comment type="subcellular location">
    <subcellularLocation>
        <location evidence="15">Cell inner membrane</location>
        <topology evidence="15">Multi-pass membrane protein</topology>
    </subcellularLocation>
    <subcellularLocation>
        <location evidence="1">Cell membrane</location>
        <topology evidence="1">Multi-pass membrane protein</topology>
    </subcellularLocation>
</comment>
<evidence type="ECO:0000313" key="17">
    <source>
        <dbReference type="EMBL" id="BBD77648.1"/>
    </source>
</evidence>
<dbReference type="InterPro" id="IPR050860">
    <property type="entry name" value="FeoB_GTPase"/>
</dbReference>
<dbReference type="GO" id="GO:0015093">
    <property type="term" value="F:ferrous iron transmembrane transporter activity"/>
    <property type="evidence" value="ECO:0007669"/>
    <property type="project" value="UniProtKB-UniRule"/>
</dbReference>
<dbReference type="GO" id="GO:0046872">
    <property type="term" value="F:metal ion binding"/>
    <property type="evidence" value="ECO:0007669"/>
    <property type="project" value="UniProtKB-KW"/>
</dbReference>
<feature type="transmembrane region" description="Helical" evidence="15">
    <location>
        <begin position="342"/>
        <end position="360"/>
    </location>
</feature>
<keyword evidence="9" id="KW-0406">Ion transport</keyword>
<feature type="transmembrane region" description="Helical" evidence="15">
    <location>
        <begin position="441"/>
        <end position="467"/>
    </location>
</feature>
<dbReference type="GO" id="GO:0005886">
    <property type="term" value="C:plasma membrane"/>
    <property type="evidence" value="ECO:0007669"/>
    <property type="project" value="UniProtKB-SubCell"/>
</dbReference>
<feature type="transmembrane region" description="Helical" evidence="15">
    <location>
        <begin position="303"/>
        <end position="322"/>
    </location>
</feature>
<keyword evidence="11 15" id="KW-0472">Membrane</keyword>
<evidence type="ECO:0000313" key="18">
    <source>
        <dbReference type="Proteomes" id="UP000262004"/>
    </source>
</evidence>
<keyword evidence="2 15" id="KW-0813">Transport</keyword>
<evidence type="ECO:0000256" key="3">
    <source>
        <dbReference type="ARBA" id="ARBA00022475"/>
    </source>
</evidence>
<dbReference type="InterPro" id="IPR011642">
    <property type="entry name" value="Gate_dom"/>
</dbReference>
<keyword evidence="3" id="KW-1003">Cell membrane</keyword>
<evidence type="ECO:0000256" key="6">
    <source>
        <dbReference type="ARBA" id="ARBA00022741"/>
    </source>
</evidence>
<dbReference type="AlphaFoldDB" id="A0A2Z6DZ87"/>